<dbReference type="GO" id="GO:0005829">
    <property type="term" value="C:cytosol"/>
    <property type="evidence" value="ECO:0007669"/>
    <property type="project" value="TreeGrafter"/>
</dbReference>
<organism evidence="2 3">
    <name type="scientific">Neolamprologus brichardi</name>
    <name type="common">Fairy cichlid</name>
    <name type="synonym">Lamprologus brichardi</name>
    <dbReference type="NCBI Taxonomy" id="32507"/>
    <lineage>
        <taxon>Eukaryota</taxon>
        <taxon>Metazoa</taxon>
        <taxon>Chordata</taxon>
        <taxon>Craniata</taxon>
        <taxon>Vertebrata</taxon>
        <taxon>Euteleostomi</taxon>
        <taxon>Actinopterygii</taxon>
        <taxon>Neopterygii</taxon>
        <taxon>Teleostei</taxon>
        <taxon>Neoteleostei</taxon>
        <taxon>Acanthomorphata</taxon>
        <taxon>Ovalentaria</taxon>
        <taxon>Cichlomorphae</taxon>
        <taxon>Cichliformes</taxon>
        <taxon>Cichlidae</taxon>
        <taxon>African cichlids</taxon>
        <taxon>Pseudocrenilabrinae</taxon>
        <taxon>Lamprologini</taxon>
        <taxon>Neolamprologus</taxon>
    </lineage>
</organism>
<dbReference type="GO" id="GO:0044804">
    <property type="term" value="P:nucleophagy"/>
    <property type="evidence" value="ECO:0007669"/>
    <property type="project" value="TreeGrafter"/>
</dbReference>
<proteinExistence type="predicted"/>
<dbReference type="GO" id="GO:0000407">
    <property type="term" value="C:phagophore assembly site"/>
    <property type="evidence" value="ECO:0007669"/>
    <property type="project" value="TreeGrafter"/>
</dbReference>
<keyword evidence="1" id="KW-0653">Protein transport</keyword>
<dbReference type="Bgee" id="ENSNBRG00000014016">
    <property type="expression patterns" value="Expressed in blood and 8 other cell types or tissues"/>
</dbReference>
<dbReference type="GO" id="GO:0015031">
    <property type="term" value="P:protein transport"/>
    <property type="evidence" value="ECO:0007669"/>
    <property type="project" value="UniProtKB-KW"/>
</dbReference>
<evidence type="ECO:0000256" key="1">
    <source>
        <dbReference type="ARBA" id="ARBA00022927"/>
    </source>
</evidence>
<dbReference type="PANTHER" id="PTHR12866">
    <property type="entry name" value="UBIQUITIN-LIKE-CONJUGATING ENZYME ATG3"/>
    <property type="match status" value="1"/>
</dbReference>
<protein>
    <submittedName>
        <fullName evidence="2">Autophagy related 3</fullName>
    </submittedName>
</protein>
<reference evidence="2" key="1">
    <citation type="submission" date="2025-08" db="UniProtKB">
        <authorList>
            <consortium name="Ensembl"/>
        </authorList>
    </citation>
    <scope>IDENTIFICATION</scope>
</reference>
<dbReference type="GO" id="GO:0061723">
    <property type="term" value="P:glycophagy"/>
    <property type="evidence" value="ECO:0007669"/>
    <property type="project" value="TreeGrafter"/>
</dbReference>
<keyword evidence="3" id="KW-1185">Reference proteome</keyword>
<reference evidence="2" key="2">
    <citation type="submission" date="2025-09" db="UniProtKB">
        <authorList>
            <consortium name="Ensembl"/>
        </authorList>
    </citation>
    <scope>IDENTIFICATION</scope>
</reference>
<dbReference type="GO" id="GO:0019776">
    <property type="term" value="F:Atg8-family ligase activity"/>
    <property type="evidence" value="ECO:0007669"/>
    <property type="project" value="TreeGrafter"/>
</dbReference>
<dbReference type="AlphaFoldDB" id="A0A3Q4H8V4"/>
<evidence type="ECO:0000313" key="3">
    <source>
        <dbReference type="Proteomes" id="UP000261580"/>
    </source>
</evidence>
<name>A0A3Q4H8V4_NEOBR</name>
<dbReference type="GO" id="GO:0000045">
    <property type="term" value="P:autophagosome assembly"/>
    <property type="evidence" value="ECO:0007669"/>
    <property type="project" value="TreeGrafter"/>
</dbReference>
<dbReference type="GO" id="GO:0000422">
    <property type="term" value="P:autophagy of mitochondrion"/>
    <property type="evidence" value="ECO:0007669"/>
    <property type="project" value="TreeGrafter"/>
</dbReference>
<dbReference type="GeneTree" id="ENSGT00390000010308"/>
<evidence type="ECO:0000313" key="2">
    <source>
        <dbReference type="Ensembl" id="ENSNBRP00000018256.1"/>
    </source>
</evidence>
<dbReference type="Ensembl" id="ENSNBRT00000018746.1">
    <property type="protein sequence ID" value="ENSNBRP00000018256.1"/>
    <property type="gene ID" value="ENSNBRG00000014016.1"/>
</dbReference>
<accession>A0A3Q4H8V4</accession>
<dbReference type="PANTHER" id="PTHR12866:SF2">
    <property type="entry name" value="UBIQUITIN-LIKE-CONJUGATING ENZYME ATG3"/>
    <property type="match status" value="1"/>
</dbReference>
<keyword evidence="1" id="KW-0813">Transport</keyword>
<dbReference type="Proteomes" id="UP000261580">
    <property type="component" value="Unassembled WGS sequence"/>
</dbReference>
<sequence>MQNVINTVKGTALGVAELFTPVLKESKFKETGVLTPEEFVAAGDHLVHHLPCYKRCKQMEYSDELEAIIEEDDGDGGWVDTYHNAGVIPTQLTVHHGSLSHTGDKNMNATSAACCDDEDDEDGEAADMEGIDRCPSVVWMCSQIGPHTLLSFQNMKKSSTRRLDCSECSWSGRRSLYPTSVSLTDAFRYLLIFLKFVQAVPPTGVGHAH</sequence>